<feature type="domain" description="LysM" evidence="1">
    <location>
        <begin position="2"/>
        <end position="49"/>
    </location>
</feature>
<evidence type="ECO:0000313" key="3">
    <source>
        <dbReference type="Proteomes" id="UP000229740"/>
    </source>
</evidence>
<evidence type="ECO:0000313" key="2">
    <source>
        <dbReference type="EMBL" id="PID56443.1"/>
    </source>
</evidence>
<gene>
    <name evidence="2" type="ORF">CSB45_11360</name>
</gene>
<accession>A0A2G6E2W1</accession>
<name>A0A2G6E2W1_9BACT</name>
<dbReference type="EMBL" id="PDPS01000034">
    <property type="protein sequence ID" value="PID56443.1"/>
    <property type="molecule type" value="Genomic_DNA"/>
</dbReference>
<dbReference type="CDD" id="cd00118">
    <property type="entry name" value="LysM"/>
    <property type="match status" value="1"/>
</dbReference>
<dbReference type="SMART" id="SM00257">
    <property type="entry name" value="LysM"/>
    <property type="match status" value="1"/>
</dbReference>
<evidence type="ECO:0000259" key="1">
    <source>
        <dbReference type="PROSITE" id="PS51782"/>
    </source>
</evidence>
<comment type="caution">
    <text evidence="2">The sequence shown here is derived from an EMBL/GenBank/DDBJ whole genome shotgun (WGS) entry which is preliminary data.</text>
</comment>
<reference evidence="2 3" key="1">
    <citation type="submission" date="2017-10" db="EMBL/GenBank/DDBJ databases">
        <title>Novel microbial diversity and functional potential in the marine mammal oral microbiome.</title>
        <authorList>
            <person name="Dudek N.K."/>
            <person name="Sun C.L."/>
            <person name="Burstein D."/>
            <person name="Kantor R.S."/>
            <person name="Aliaga Goltsman D.S."/>
            <person name="Bik E.M."/>
            <person name="Thomas B.C."/>
            <person name="Banfield J.F."/>
            <person name="Relman D.A."/>
        </authorList>
    </citation>
    <scope>NUCLEOTIDE SEQUENCE [LARGE SCALE GENOMIC DNA]</scope>
    <source>
        <strain evidence="2">DOLZORAL124_49_17</strain>
    </source>
</reference>
<dbReference type="SUPFAM" id="SSF54106">
    <property type="entry name" value="LysM domain"/>
    <property type="match status" value="1"/>
</dbReference>
<dbReference type="Gene3D" id="3.10.350.10">
    <property type="entry name" value="LysM domain"/>
    <property type="match status" value="1"/>
</dbReference>
<dbReference type="InterPro" id="IPR008258">
    <property type="entry name" value="Transglycosylase_SLT_dom_1"/>
</dbReference>
<protein>
    <recommendedName>
        <fullName evidence="1">LysM domain-containing protein</fullName>
    </recommendedName>
</protein>
<proteinExistence type="predicted"/>
<dbReference type="InterPro" id="IPR018392">
    <property type="entry name" value="LysM"/>
</dbReference>
<dbReference type="CDD" id="cd00254">
    <property type="entry name" value="LT-like"/>
    <property type="match status" value="1"/>
</dbReference>
<organism evidence="2 3">
    <name type="scientific">candidate division KSB3 bacterium</name>
    <dbReference type="NCBI Taxonomy" id="2044937"/>
    <lineage>
        <taxon>Bacteria</taxon>
        <taxon>candidate division KSB3</taxon>
    </lineage>
</organism>
<dbReference type="SUPFAM" id="SSF53955">
    <property type="entry name" value="Lysozyme-like"/>
    <property type="match status" value="1"/>
</dbReference>
<sequence>MKVYTIRSGDSLFQIARKFYGDGEKYRNLASYNGLSDPDNLRVGMKLRLPDEAQLGNPLQGLKVWHNYGSGTIWWRNSDNGIEVKGQGLVESAKYAEQAADIWQKYQTAIITASEKYSVAIPVIIATVVTESSGDAKAYRHEAAFYRRYIKKNAFWKNNPYYKAPRRISSSYGLMQIMYTTAYAVGFRGTPEDLYDPAVNIDAGAAYMASAFQVRQHGWDPPKIACAYNAGSVRPTAQNRWGMYYHPGHLDRWIPSYNAALKILKETDSSSVFPSKPHIDVESDIPAVVLRFVFPPNEEGTWKPVLVDLFKHEERGLGDPASFTLRTATATDHGYSSDLPNIAKGRYDIVFSDARSGSVFDDRANVLVSDQLSIVDLTSPTRSSRRLEIEKSILRFVFAVSPPKGWTPVLIDLFKLDEHEEPEPITIKISTPPPKGDVPYVHTVPDIDYGRYDIDCTEAESLMLLEGLTDVEVSGAVVSFEVDSEGIRPLPTEKIITGGGKARFAILWEKIKAFWIKYW</sequence>
<dbReference type="AlphaFoldDB" id="A0A2G6E2W1"/>
<dbReference type="InterPro" id="IPR036779">
    <property type="entry name" value="LysM_dom_sf"/>
</dbReference>
<dbReference type="Gene3D" id="1.10.530.10">
    <property type="match status" value="1"/>
</dbReference>
<dbReference type="InterPro" id="IPR023346">
    <property type="entry name" value="Lysozyme-like_dom_sf"/>
</dbReference>
<dbReference type="Pfam" id="PF01476">
    <property type="entry name" value="LysM"/>
    <property type="match status" value="1"/>
</dbReference>
<dbReference type="Proteomes" id="UP000229740">
    <property type="component" value="Unassembled WGS sequence"/>
</dbReference>
<dbReference type="PROSITE" id="PS51782">
    <property type="entry name" value="LYSM"/>
    <property type="match status" value="1"/>
</dbReference>
<dbReference type="Pfam" id="PF01464">
    <property type="entry name" value="SLT"/>
    <property type="match status" value="1"/>
</dbReference>